<keyword evidence="2" id="KW-1133">Transmembrane helix</keyword>
<evidence type="ECO:0000256" key="2">
    <source>
        <dbReference type="SAM" id="Phobius"/>
    </source>
</evidence>
<proteinExistence type="predicted"/>
<comment type="caution">
    <text evidence="3">The sequence shown here is derived from an EMBL/GenBank/DDBJ whole genome shotgun (WGS) entry which is preliminary data.</text>
</comment>
<evidence type="ECO:0000256" key="1">
    <source>
        <dbReference type="SAM" id="MobiDB-lite"/>
    </source>
</evidence>
<reference evidence="4" key="2">
    <citation type="submission" date="2019-06" db="EMBL/GenBank/DDBJ databases">
        <title>Co-occurence of chitin degradation, pigmentation and bioactivity in marine Pseudoalteromonas.</title>
        <authorList>
            <person name="Sonnenschein E.C."/>
            <person name="Bech P.K."/>
        </authorList>
    </citation>
    <scope>NUCLEOTIDE SEQUENCE [LARGE SCALE GENOMIC DNA]</scope>
    <source>
        <strain evidence="4">S1607</strain>
    </source>
</reference>
<accession>A0AAQ2EV64</accession>
<keyword evidence="2" id="KW-0472">Membrane</keyword>
<name>A0AAQ2EV64_PSEO7</name>
<protein>
    <submittedName>
        <fullName evidence="3">Uncharacterized protein</fullName>
    </submittedName>
</protein>
<organism evidence="3 4">
    <name type="scientific">Pseudoalteromonas piscicida</name>
    <dbReference type="NCBI Taxonomy" id="43662"/>
    <lineage>
        <taxon>Bacteria</taxon>
        <taxon>Pseudomonadati</taxon>
        <taxon>Pseudomonadota</taxon>
        <taxon>Gammaproteobacteria</taxon>
        <taxon>Alteromonadales</taxon>
        <taxon>Pseudoalteromonadaceae</taxon>
        <taxon>Pseudoalteromonas</taxon>
    </lineage>
</organism>
<gene>
    <name evidence="3" type="ORF">CWB74_08705</name>
</gene>
<dbReference type="Proteomes" id="UP000305423">
    <property type="component" value="Unassembled WGS sequence"/>
</dbReference>
<feature type="transmembrane region" description="Helical" evidence="2">
    <location>
        <begin position="6"/>
        <end position="27"/>
    </location>
</feature>
<feature type="region of interest" description="Disordered" evidence="1">
    <location>
        <begin position="38"/>
        <end position="67"/>
    </location>
</feature>
<evidence type="ECO:0000313" key="3">
    <source>
        <dbReference type="EMBL" id="TMN78330.1"/>
    </source>
</evidence>
<dbReference type="AlphaFoldDB" id="A0AAQ2EV64"/>
<reference evidence="3 4" key="1">
    <citation type="submission" date="2017-12" db="EMBL/GenBank/DDBJ databases">
        <authorList>
            <person name="Paulsen S."/>
            <person name="Gram L.K."/>
        </authorList>
    </citation>
    <scope>NUCLEOTIDE SEQUENCE [LARGE SCALE GENOMIC DNA]</scope>
    <source>
        <strain evidence="3 4">S1607</strain>
    </source>
</reference>
<evidence type="ECO:0000313" key="4">
    <source>
        <dbReference type="Proteomes" id="UP000305423"/>
    </source>
</evidence>
<keyword evidence="2" id="KW-0812">Transmembrane</keyword>
<sequence>MIHADYILNCVLVCSDMFYQIALYIVIRQNREVTIMAGNGKSGDNRRHGAVKGRSQTQTGSGHWVKRDTSTGRFMDVKSDGTKFKGVRKEK</sequence>
<dbReference type="EMBL" id="PNEL01000021">
    <property type="protein sequence ID" value="TMN78330.1"/>
    <property type="molecule type" value="Genomic_DNA"/>
</dbReference>